<evidence type="ECO:0000256" key="1">
    <source>
        <dbReference type="ARBA" id="ARBA00009313"/>
    </source>
</evidence>
<feature type="region of interest" description="Disordered" evidence="2">
    <location>
        <begin position="37"/>
        <end position="205"/>
    </location>
</feature>
<organism evidence="4 5">
    <name type="scientific">Rhodonia placenta</name>
    <dbReference type="NCBI Taxonomy" id="104341"/>
    <lineage>
        <taxon>Eukaryota</taxon>
        <taxon>Fungi</taxon>
        <taxon>Dikarya</taxon>
        <taxon>Basidiomycota</taxon>
        <taxon>Agaricomycotina</taxon>
        <taxon>Agaricomycetes</taxon>
        <taxon>Polyporales</taxon>
        <taxon>Adustoporiaceae</taxon>
        <taxon>Rhodonia</taxon>
    </lineage>
</organism>
<evidence type="ECO:0000259" key="3">
    <source>
        <dbReference type="Pfam" id="PF06047"/>
    </source>
</evidence>
<reference evidence="4" key="2">
    <citation type="journal article" name="Front. Microbiol.">
        <title>Degradative Capacity of Two Strains of Rhodonia placenta: From Phenotype to Genotype.</title>
        <authorList>
            <person name="Kolle M."/>
            <person name="Horta M.A.C."/>
            <person name="Nowrousian M."/>
            <person name="Ohm R.A."/>
            <person name="Benz J.P."/>
            <person name="Pilgard A."/>
        </authorList>
    </citation>
    <scope>NUCLEOTIDE SEQUENCE</scope>
    <source>
        <strain evidence="4">FPRL280</strain>
    </source>
</reference>
<feature type="compositionally biased region" description="Basic and acidic residues" evidence="2">
    <location>
        <begin position="123"/>
        <end position="135"/>
    </location>
</feature>
<dbReference type="GO" id="GO:0010468">
    <property type="term" value="P:regulation of gene expression"/>
    <property type="evidence" value="ECO:0007669"/>
    <property type="project" value="TreeGrafter"/>
</dbReference>
<dbReference type="InterPro" id="IPR009269">
    <property type="entry name" value="NKAP_C"/>
</dbReference>
<feature type="compositionally biased region" description="Acidic residues" evidence="2">
    <location>
        <begin position="170"/>
        <end position="180"/>
    </location>
</feature>
<dbReference type="PANTHER" id="PTHR13087">
    <property type="entry name" value="NF-KAPPA B ACTIVATING PROTEIN"/>
    <property type="match status" value="1"/>
</dbReference>
<proteinExistence type="inferred from homology"/>
<comment type="similarity">
    <text evidence="1">Belongs to the NKAP family.</text>
</comment>
<comment type="caution">
    <text evidence="4">The sequence shown here is derived from an EMBL/GenBank/DDBJ whole genome shotgun (WGS) entry which is preliminary data.</text>
</comment>
<name>A0A8H7U0H4_9APHY</name>
<reference evidence="4" key="1">
    <citation type="submission" date="2020-11" db="EMBL/GenBank/DDBJ databases">
        <authorList>
            <person name="Koelle M."/>
            <person name="Horta M.A.C."/>
            <person name="Nowrousian M."/>
            <person name="Ohm R.A."/>
            <person name="Benz P."/>
            <person name="Pilgard A."/>
        </authorList>
    </citation>
    <scope>NUCLEOTIDE SEQUENCE</scope>
    <source>
        <strain evidence="4">FPRL280</strain>
    </source>
</reference>
<feature type="compositionally biased region" description="Low complexity" evidence="2">
    <location>
        <begin position="136"/>
        <end position="155"/>
    </location>
</feature>
<protein>
    <recommendedName>
        <fullName evidence="3">NF-kappa-B-activating protein C-terminal domain-containing protein</fullName>
    </recommendedName>
</protein>
<feature type="compositionally biased region" description="Basic residues" evidence="2">
    <location>
        <begin position="66"/>
        <end position="76"/>
    </location>
</feature>
<dbReference type="AlphaFoldDB" id="A0A8H7U0H4"/>
<feature type="compositionally biased region" description="Basic and acidic residues" evidence="2">
    <location>
        <begin position="77"/>
        <end position="91"/>
    </location>
</feature>
<dbReference type="Pfam" id="PF06047">
    <property type="entry name" value="Nkap_C"/>
    <property type="match status" value="1"/>
</dbReference>
<dbReference type="EMBL" id="JADOXO010000197">
    <property type="protein sequence ID" value="KAF9809741.1"/>
    <property type="molecule type" value="Genomic_DNA"/>
</dbReference>
<dbReference type="Proteomes" id="UP000639403">
    <property type="component" value="Unassembled WGS sequence"/>
</dbReference>
<evidence type="ECO:0000313" key="4">
    <source>
        <dbReference type="EMBL" id="KAF9809741.1"/>
    </source>
</evidence>
<feature type="compositionally biased region" description="Basic residues" evidence="2">
    <location>
        <begin position="41"/>
        <end position="51"/>
    </location>
</feature>
<sequence>MTVNVWPPSPKEPARELFVFSSCLMLAGGSYIIYRSPHTESKRHKKSHKRRHDSDDSDTDSEEERRRRRKERKKARREKEKDRDRPRDRERRRPRSRSRRYSDGEDSEEEREKRTRTSRSKSKGLDRHRSRDIHRSSTPTLATSSASPHKPSTSTMPPPSSKFATQLQAGDEDDSSDDYEVGPKPVTSTSKSSRKVDERQYGGALLRGEGSAMAAFLRDGTDVRIPRRGEIGLASDEIASYESVGYVMSGSRHRRMNAVRMRKENQVISAEEKRGILKLQQEERERREAILREEFQQLVTEKLKSQGAK</sequence>
<dbReference type="GO" id="GO:0005634">
    <property type="term" value="C:nucleus"/>
    <property type="evidence" value="ECO:0007669"/>
    <property type="project" value="TreeGrafter"/>
</dbReference>
<feature type="domain" description="NF-kappa-B-activating protein C-terminal" evidence="3">
    <location>
        <begin position="199"/>
        <end position="300"/>
    </location>
</feature>
<dbReference type="InterPro" id="IPR040466">
    <property type="entry name" value="NKAP"/>
</dbReference>
<dbReference type="PANTHER" id="PTHR13087:SF0">
    <property type="entry name" value="NFKB ACTIVATING PROTEIN LIKE"/>
    <property type="match status" value="1"/>
</dbReference>
<accession>A0A8H7U0H4</accession>
<gene>
    <name evidence="4" type="ORF">IEO21_07283</name>
</gene>
<evidence type="ECO:0000313" key="5">
    <source>
        <dbReference type="Proteomes" id="UP000639403"/>
    </source>
</evidence>
<dbReference type="GO" id="GO:0003682">
    <property type="term" value="F:chromatin binding"/>
    <property type="evidence" value="ECO:0007669"/>
    <property type="project" value="InterPro"/>
</dbReference>
<evidence type="ECO:0000256" key="2">
    <source>
        <dbReference type="SAM" id="MobiDB-lite"/>
    </source>
</evidence>